<dbReference type="OrthoDB" id="7366028at2"/>
<dbReference type="PIRSF" id="PIRSF036382">
    <property type="entry name" value="RR_antiterm"/>
    <property type="match status" value="1"/>
</dbReference>
<dbReference type="Gene3D" id="3.40.50.2300">
    <property type="match status" value="1"/>
</dbReference>
<keyword evidence="3" id="KW-1185">Reference proteome</keyword>
<dbReference type="EMBL" id="CP020474">
    <property type="protein sequence ID" value="ARE82654.1"/>
    <property type="molecule type" value="Genomic_DNA"/>
</dbReference>
<evidence type="ECO:0000313" key="2">
    <source>
        <dbReference type="EMBL" id="ARE82654.1"/>
    </source>
</evidence>
<dbReference type="Proteomes" id="UP000192273">
    <property type="component" value="Chromosome"/>
</dbReference>
<dbReference type="GO" id="GO:0003723">
    <property type="term" value="F:RNA binding"/>
    <property type="evidence" value="ECO:0007669"/>
    <property type="project" value="InterPro"/>
</dbReference>
<dbReference type="AlphaFoldDB" id="A0A1V0RLM3"/>
<dbReference type="PROSITE" id="PS50921">
    <property type="entry name" value="ANTAR"/>
    <property type="match status" value="1"/>
</dbReference>
<name>A0A1V0RLM3_9RHOB</name>
<organism evidence="2 3">
    <name type="scientific">Roseovarius mucosus</name>
    <dbReference type="NCBI Taxonomy" id="215743"/>
    <lineage>
        <taxon>Bacteria</taxon>
        <taxon>Pseudomonadati</taxon>
        <taxon>Pseudomonadota</taxon>
        <taxon>Alphaproteobacteria</taxon>
        <taxon>Rhodobacterales</taxon>
        <taxon>Roseobacteraceae</taxon>
        <taxon>Roseovarius</taxon>
    </lineage>
</organism>
<dbReference type="InterPro" id="IPR011006">
    <property type="entry name" value="CheY-like_superfamily"/>
</dbReference>
<dbReference type="InterPro" id="IPR036388">
    <property type="entry name" value="WH-like_DNA-bd_sf"/>
</dbReference>
<dbReference type="Pfam" id="PF03861">
    <property type="entry name" value="ANTAR"/>
    <property type="match status" value="1"/>
</dbReference>
<dbReference type="Pfam" id="PF21332">
    <property type="entry name" value="AmiR_N"/>
    <property type="match status" value="1"/>
</dbReference>
<sequence>MSIFRLKNLREIEVVVVHPPDEDGMMILDQLGRIGCRKSLAWPPPNTLAEQIDVAFIGLFCDHHEEIKAMLKRTGKPGPTIIGLVNYENPAMLQLLLDLNATAATSKPVKSFGVLTNLALARAIWQQQLAYQEQIERLEQKIRGQKALAKAKLILMEMHNLSECDAHRVLREQAMSKRISIDDMAQAIISASELLSMKRSDV</sequence>
<feature type="domain" description="ANTAR" evidence="1">
    <location>
        <begin position="128"/>
        <end position="189"/>
    </location>
</feature>
<dbReference type="SMART" id="SM01012">
    <property type="entry name" value="ANTAR"/>
    <property type="match status" value="1"/>
</dbReference>
<accession>A0A1V0RLM3</accession>
<dbReference type="KEGG" id="rmm:ROSMUCSMR3_01159"/>
<gene>
    <name evidence="2" type="primary">amiR</name>
    <name evidence="2" type="ORF">ROSMUCSMR3_01159</name>
</gene>
<dbReference type="Gene3D" id="1.10.10.10">
    <property type="entry name" value="Winged helix-like DNA-binding domain superfamily/Winged helix DNA-binding domain"/>
    <property type="match status" value="1"/>
</dbReference>
<proteinExistence type="predicted"/>
<evidence type="ECO:0000313" key="3">
    <source>
        <dbReference type="Proteomes" id="UP000192273"/>
    </source>
</evidence>
<dbReference type="RefSeq" id="WP_008280659.1">
    <property type="nucleotide sequence ID" value="NZ_CP020474.1"/>
</dbReference>
<dbReference type="InterPro" id="IPR005561">
    <property type="entry name" value="ANTAR"/>
</dbReference>
<dbReference type="SUPFAM" id="SSF52172">
    <property type="entry name" value="CheY-like"/>
    <property type="match status" value="1"/>
</dbReference>
<protein>
    <submittedName>
        <fullName evidence="2">Aliphatic amidase regulator</fullName>
    </submittedName>
</protein>
<dbReference type="InterPro" id="IPR049021">
    <property type="entry name" value="AmiR_N"/>
</dbReference>
<evidence type="ECO:0000259" key="1">
    <source>
        <dbReference type="PROSITE" id="PS50921"/>
    </source>
</evidence>
<reference evidence="2 3" key="1">
    <citation type="submission" date="2017-03" db="EMBL/GenBank/DDBJ databases">
        <title>Genome Sequence of Roseovarius mucosus strain SMR3 Isolated from a culture of the Diatom Skeletonema marinoi.</title>
        <authorList>
            <person name="Topel M."/>
            <person name="Pinder M."/>
            <person name="Johansson O.N."/>
            <person name="Kourtchenko O."/>
            <person name="Godhe A."/>
            <person name="Clarke A.K."/>
        </authorList>
    </citation>
    <scope>NUCLEOTIDE SEQUENCE [LARGE SCALE GENOMIC DNA]</scope>
    <source>
        <strain evidence="2 3">SMR3</strain>
    </source>
</reference>
<dbReference type="InterPro" id="IPR008327">
    <property type="entry name" value="Sig_transdc_resp-reg_antiterm"/>
</dbReference>